<evidence type="ECO:0000259" key="12">
    <source>
        <dbReference type="Pfam" id="PF02880"/>
    </source>
</evidence>
<keyword evidence="2 6" id="KW-0597">Phosphoprotein</keyword>
<dbReference type="CDD" id="cd05802">
    <property type="entry name" value="GlmM"/>
    <property type="match status" value="1"/>
</dbReference>
<dbReference type="Pfam" id="PF02878">
    <property type="entry name" value="PGM_PMM_I"/>
    <property type="match status" value="1"/>
</dbReference>
<evidence type="ECO:0000256" key="3">
    <source>
        <dbReference type="ARBA" id="ARBA00022723"/>
    </source>
</evidence>
<dbReference type="EMBL" id="AP024202">
    <property type="protein sequence ID" value="BCN93720.1"/>
    <property type="molecule type" value="Genomic_DNA"/>
</dbReference>
<dbReference type="Proteomes" id="UP001054820">
    <property type="component" value="Chromosome"/>
</dbReference>
<evidence type="ECO:0000259" key="10">
    <source>
        <dbReference type="Pfam" id="PF02878"/>
    </source>
</evidence>
<evidence type="ECO:0000256" key="2">
    <source>
        <dbReference type="ARBA" id="ARBA00022553"/>
    </source>
</evidence>
<feature type="domain" description="Alpha-D-phosphohexomutase C-terminal" evidence="9">
    <location>
        <begin position="374"/>
        <end position="439"/>
    </location>
</feature>
<dbReference type="InterPro" id="IPR005846">
    <property type="entry name" value="A-D-PHexomutase_a/b/a-III"/>
</dbReference>
<protein>
    <recommendedName>
        <fullName evidence="6 8">Phosphoglucosamine mutase</fullName>
        <ecNumber evidence="6 8">5.4.2.10</ecNumber>
    </recommendedName>
</protein>
<feature type="binding site" description="via phosphate group" evidence="6">
    <location>
        <position position="106"/>
    </location>
    <ligand>
        <name>Mg(2+)</name>
        <dbReference type="ChEBI" id="CHEBI:18420"/>
    </ligand>
</feature>
<proteinExistence type="inferred from homology"/>
<evidence type="ECO:0000256" key="4">
    <source>
        <dbReference type="ARBA" id="ARBA00022842"/>
    </source>
</evidence>
<dbReference type="InterPro" id="IPR006352">
    <property type="entry name" value="GlmM_bact"/>
</dbReference>
<dbReference type="HAMAP" id="MF_01554_B">
    <property type="entry name" value="GlmM_B"/>
    <property type="match status" value="1"/>
</dbReference>
<comment type="cofactor">
    <cofactor evidence="6">
        <name>Mg(2+)</name>
        <dbReference type="ChEBI" id="CHEBI:18420"/>
    </cofactor>
    <text evidence="6">Binds 1 Mg(2+) ion per subunit.</text>
</comment>
<feature type="modified residue" description="Phosphoserine" evidence="6">
    <location>
        <position position="106"/>
    </location>
</feature>
<gene>
    <name evidence="6 13" type="primary">glmM</name>
    <name evidence="13" type="ORF">THMIRHAM_15050</name>
</gene>
<dbReference type="InterPro" id="IPR005843">
    <property type="entry name" value="A-D-PHexomutase_C"/>
</dbReference>
<dbReference type="NCBIfam" id="NF008139">
    <property type="entry name" value="PRK10887.1"/>
    <property type="match status" value="1"/>
</dbReference>
<name>A0ABM7ME73_9GAMM</name>
<dbReference type="Gene3D" id="3.40.120.10">
    <property type="entry name" value="Alpha-D-Glucose-1,6-Bisphosphate, subunit A, domain 3"/>
    <property type="match status" value="3"/>
</dbReference>
<keyword evidence="5 6" id="KW-0413">Isomerase</keyword>
<keyword evidence="3 6" id="KW-0479">Metal-binding</keyword>
<sequence length="447" mass="48280">MFMKETQKKYFGTDGIRNRVGSGMIRPDQILKLGWATGKVMKARGESKVMIGKDTRISGYMFESALEAGFIAAGIDVMLLGPMPTPAVAYLTQTFHADAGIVISASHNPHHDNGIKFFSSQGKKISDSIELEVEAAFEEDIEVVPSEQLGKAKRIEDAAGRYIEFCKSTYSAQAKLDGYKVVLDCSNGATYHIAPHVFEELGAEVVSIGVNPNGININHECGATHVEALQAEVVKQRANLGIAFDGDGDRVIMVDEFGKVVDGDLILYILAMHSGLEVKGVVGTVMSNLGVENALRDKGVGFERSQVGDRYVMQKLTEQDWKFGAEPSGHVLCLNKTSTGDGIVASLQIMSAIVSTGKSLAELTGEVEFYPQVLKNKRVDNAKKIMGSDVLREAIIQAEQRLGSQGRVLVRASGTEPLIRVMVEGADGVLVETLANELINVVESEIS</sequence>
<reference evidence="13" key="1">
    <citation type="journal article" date="2022" name="Arch. Microbiol.">
        <title>Thiomicrorhabdus immobilis sp. nov., a mesophilic sulfur-oxidizing bacterium isolated from sediment of a brackish lake in northern Japan.</title>
        <authorList>
            <person name="Kojima H."/>
            <person name="Mochizuki J."/>
            <person name="Kanda M."/>
            <person name="Watanabe T."/>
            <person name="Fukui M."/>
        </authorList>
    </citation>
    <scope>NUCLEOTIDE SEQUENCE</scope>
    <source>
        <strain evidence="13">Am19</strain>
    </source>
</reference>
<organism evidence="13 14">
    <name type="scientific">Thiomicrorhabdus immobilis</name>
    <dbReference type="NCBI Taxonomy" id="2791037"/>
    <lineage>
        <taxon>Bacteria</taxon>
        <taxon>Pseudomonadati</taxon>
        <taxon>Pseudomonadota</taxon>
        <taxon>Gammaproteobacteria</taxon>
        <taxon>Thiotrichales</taxon>
        <taxon>Piscirickettsiaceae</taxon>
        <taxon>Thiomicrorhabdus</taxon>
    </lineage>
</organism>
<comment type="function">
    <text evidence="6 8">Catalyzes the conversion of glucosamine-6-phosphate to glucosamine-1-phosphate.</text>
</comment>
<evidence type="ECO:0000313" key="14">
    <source>
        <dbReference type="Proteomes" id="UP001054820"/>
    </source>
</evidence>
<feature type="binding site" evidence="6">
    <location>
        <position position="249"/>
    </location>
    <ligand>
        <name>Mg(2+)</name>
        <dbReference type="ChEBI" id="CHEBI:18420"/>
    </ligand>
</feature>
<dbReference type="Pfam" id="PF02879">
    <property type="entry name" value="PGM_PMM_II"/>
    <property type="match status" value="1"/>
</dbReference>
<dbReference type="PANTHER" id="PTHR42946:SF1">
    <property type="entry name" value="PHOSPHOGLUCOMUTASE (ALPHA-D-GLUCOSE-1,6-BISPHOSPHATE-DEPENDENT)"/>
    <property type="match status" value="1"/>
</dbReference>
<comment type="catalytic activity">
    <reaction evidence="6 8">
        <text>alpha-D-glucosamine 1-phosphate = D-glucosamine 6-phosphate</text>
        <dbReference type="Rhea" id="RHEA:23424"/>
        <dbReference type="ChEBI" id="CHEBI:58516"/>
        <dbReference type="ChEBI" id="CHEBI:58725"/>
        <dbReference type="EC" id="5.4.2.10"/>
    </reaction>
</comment>
<keyword evidence="4 6" id="KW-0460">Magnesium</keyword>
<comment type="similarity">
    <text evidence="1 6 7">Belongs to the phosphohexose mutase family.</text>
</comment>
<evidence type="ECO:0000256" key="5">
    <source>
        <dbReference type="ARBA" id="ARBA00023235"/>
    </source>
</evidence>
<dbReference type="InterPro" id="IPR016055">
    <property type="entry name" value="A-D-PHexomutase_a/b/a-I/II/III"/>
</dbReference>
<dbReference type="InterPro" id="IPR016066">
    <property type="entry name" value="A-D-PHexomutase_CS"/>
</dbReference>
<accession>A0ABM7ME73</accession>
<dbReference type="PRINTS" id="PR00509">
    <property type="entry name" value="PGMPMM"/>
</dbReference>
<feature type="binding site" evidence="6">
    <location>
        <position position="247"/>
    </location>
    <ligand>
        <name>Mg(2+)</name>
        <dbReference type="ChEBI" id="CHEBI:18420"/>
    </ligand>
</feature>
<feature type="binding site" evidence="6">
    <location>
        <position position="245"/>
    </location>
    <ligand>
        <name>Mg(2+)</name>
        <dbReference type="ChEBI" id="CHEBI:18420"/>
    </ligand>
</feature>
<evidence type="ECO:0000313" key="13">
    <source>
        <dbReference type="EMBL" id="BCN93720.1"/>
    </source>
</evidence>
<dbReference type="InterPro" id="IPR005845">
    <property type="entry name" value="A-D-PHexomutase_a/b/a-II"/>
</dbReference>
<dbReference type="NCBIfam" id="TIGR01455">
    <property type="entry name" value="glmM"/>
    <property type="match status" value="1"/>
</dbReference>
<dbReference type="PANTHER" id="PTHR42946">
    <property type="entry name" value="PHOSPHOHEXOSE MUTASE"/>
    <property type="match status" value="1"/>
</dbReference>
<dbReference type="Gene3D" id="3.30.310.50">
    <property type="entry name" value="Alpha-D-phosphohexomutase, C-terminal domain"/>
    <property type="match status" value="1"/>
</dbReference>
<dbReference type="SUPFAM" id="SSF55957">
    <property type="entry name" value="Phosphoglucomutase, C-terminal domain"/>
    <property type="match status" value="1"/>
</dbReference>
<dbReference type="Pfam" id="PF02880">
    <property type="entry name" value="PGM_PMM_III"/>
    <property type="match status" value="1"/>
</dbReference>
<dbReference type="InterPro" id="IPR050060">
    <property type="entry name" value="Phosphoglucosamine_mutase"/>
</dbReference>
<feature type="active site" description="Phosphoserine intermediate" evidence="6">
    <location>
        <position position="106"/>
    </location>
</feature>
<dbReference type="Pfam" id="PF00408">
    <property type="entry name" value="PGM_PMM_IV"/>
    <property type="match status" value="1"/>
</dbReference>
<dbReference type="EC" id="5.4.2.10" evidence="6 8"/>
<dbReference type="PROSITE" id="PS00710">
    <property type="entry name" value="PGM_PMM"/>
    <property type="match status" value="1"/>
</dbReference>
<evidence type="ECO:0000256" key="8">
    <source>
        <dbReference type="RuleBase" id="RU004327"/>
    </source>
</evidence>
<dbReference type="InterPro" id="IPR005844">
    <property type="entry name" value="A-D-PHexomutase_a/b/a-I"/>
</dbReference>
<comment type="PTM">
    <text evidence="6">Activated by phosphorylation.</text>
</comment>
<evidence type="ECO:0000259" key="11">
    <source>
        <dbReference type="Pfam" id="PF02879"/>
    </source>
</evidence>
<evidence type="ECO:0000256" key="7">
    <source>
        <dbReference type="RuleBase" id="RU004326"/>
    </source>
</evidence>
<dbReference type="InterPro" id="IPR036900">
    <property type="entry name" value="A-D-PHexomutase_C_sf"/>
</dbReference>
<keyword evidence="14" id="KW-1185">Reference proteome</keyword>
<evidence type="ECO:0000256" key="1">
    <source>
        <dbReference type="ARBA" id="ARBA00010231"/>
    </source>
</evidence>
<evidence type="ECO:0000259" key="9">
    <source>
        <dbReference type="Pfam" id="PF00408"/>
    </source>
</evidence>
<dbReference type="InterPro" id="IPR005841">
    <property type="entry name" value="Alpha-D-phosphohexomutase_SF"/>
</dbReference>
<dbReference type="SUPFAM" id="SSF53738">
    <property type="entry name" value="Phosphoglucomutase, first 3 domains"/>
    <property type="match status" value="3"/>
</dbReference>
<evidence type="ECO:0000256" key="6">
    <source>
        <dbReference type="HAMAP-Rule" id="MF_01554"/>
    </source>
</evidence>
<feature type="domain" description="Alpha-D-phosphohexomutase alpha/beta/alpha" evidence="10">
    <location>
        <begin position="9"/>
        <end position="140"/>
    </location>
</feature>
<feature type="domain" description="Alpha-D-phosphohexomutase alpha/beta/alpha" evidence="11">
    <location>
        <begin position="161"/>
        <end position="257"/>
    </location>
</feature>
<feature type="domain" description="Alpha-D-phosphohexomutase alpha/beta/alpha" evidence="12">
    <location>
        <begin position="262"/>
        <end position="365"/>
    </location>
</feature>